<evidence type="ECO:0000313" key="2">
    <source>
        <dbReference type="EMBL" id="MDN5071426.1"/>
    </source>
</evidence>
<evidence type="ECO:0000256" key="1">
    <source>
        <dbReference type="SAM" id="Phobius"/>
    </source>
</evidence>
<dbReference type="EMBL" id="JAPZCX010000020">
    <property type="protein sequence ID" value="MDN5071426.1"/>
    <property type="molecule type" value="Genomic_DNA"/>
</dbReference>
<feature type="transmembrane region" description="Helical" evidence="1">
    <location>
        <begin position="48"/>
        <end position="66"/>
    </location>
</feature>
<proteinExistence type="predicted"/>
<dbReference type="Proteomes" id="UP001170288">
    <property type="component" value="Unassembled WGS sequence"/>
</dbReference>
<dbReference type="AlphaFoldDB" id="A0AAW7Q0J9"/>
<keyword evidence="1" id="KW-0472">Membrane</keyword>
<evidence type="ECO:0000313" key="3">
    <source>
        <dbReference type="Proteomes" id="UP001170288"/>
    </source>
</evidence>
<reference evidence="2" key="1">
    <citation type="submission" date="2022-12" db="EMBL/GenBank/DDBJ databases">
        <authorList>
            <person name="Uljanovas D."/>
        </authorList>
    </citation>
    <scope>NUCLEOTIDE SEQUENCE</scope>
    <source>
        <strain evidence="2">RCM69</strain>
    </source>
</reference>
<dbReference type="RefSeq" id="WP_301372554.1">
    <property type="nucleotide sequence ID" value="NZ_JAPZCX010000020.1"/>
</dbReference>
<accession>A0AAW7Q0J9</accession>
<gene>
    <name evidence="2" type="ORF">O8C76_10380</name>
</gene>
<keyword evidence="1" id="KW-0812">Transmembrane</keyword>
<keyword evidence="1" id="KW-1133">Transmembrane helix</keyword>
<evidence type="ECO:0008006" key="4">
    <source>
        <dbReference type="Google" id="ProtNLM"/>
    </source>
</evidence>
<sequence length="70" mass="8238">MNNNRIGLYIFSFVILLLVGYIVSELNVTPIIEETENSKAVSLPINWFYFYSFIGFLSLLLSFYFWSIKK</sequence>
<feature type="transmembrane region" description="Helical" evidence="1">
    <location>
        <begin position="7"/>
        <end position="28"/>
    </location>
</feature>
<protein>
    <recommendedName>
        <fullName evidence="4">DUF3955 domain-containing protein</fullName>
    </recommendedName>
</protein>
<reference evidence="2" key="2">
    <citation type="journal article" date="2023" name="Microorganisms">
        <title>Genomic Characterization of Arcobacter butzleri Strains Isolated from Various Sources in Lithuania.</title>
        <authorList>
            <person name="Uljanovas D."/>
            <person name="Golz G."/>
            <person name="Fleischmann S."/>
            <person name="Kudirkiene E."/>
            <person name="Kasetiene N."/>
            <person name="Grineviciene A."/>
            <person name="Tamuleviciene E."/>
            <person name="Aksomaitiene J."/>
            <person name="Alter T."/>
            <person name="Malakauskas M."/>
        </authorList>
    </citation>
    <scope>NUCLEOTIDE SEQUENCE</scope>
    <source>
        <strain evidence="2">RCM69</strain>
    </source>
</reference>
<comment type="caution">
    <text evidence="2">The sequence shown here is derived from an EMBL/GenBank/DDBJ whole genome shotgun (WGS) entry which is preliminary data.</text>
</comment>
<name>A0AAW7Q0J9_9BACT</name>
<organism evidence="2 3">
    <name type="scientific">Aliarcobacter butzleri</name>
    <dbReference type="NCBI Taxonomy" id="28197"/>
    <lineage>
        <taxon>Bacteria</taxon>
        <taxon>Pseudomonadati</taxon>
        <taxon>Campylobacterota</taxon>
        <taxon>Epsilonproteobacteria</taxon>
        <taxon>Campylobacterales</taxon>
        <taxon>Arcobacteraceae</taxon>
        <taxon>Aliarcobacter</taxon>
    </lineage>
</organism>